<dbReference type="Gene3D" id="3.40.50.300">
    <property type="entry name" value="P-loop containing nucleotide triphosphate hydrolases"/>
    <property type="match status" value="1"/>
</dbReference>
<dbReference type="PANTHER" id="PTHR35894:SF5">
    <property type="entry name" value="MU-LIKE PROPHAGE FLUMU DNA TRANSPOSITION PROTEIN B"/>
    <property type="match status" value="1"/>
</dbReference>
<dbReference type="eggNOG" id="COG2842">
    <property type="taxonomic scope" value="Bacteria"/>
</dbReference>
<accession>Q218R0</accession>
<dbReference type="InterPro" id="IPR027417">
    <property type="entry name" value="P-loop_NTPase"/>
</dbReference>
<dbReference type="Pfam" id="PF13401">
    <property type="entry name" value="AAA_22"/>
    <property type="match status" value="1"/>
</dbReference>
<dbReference type="SUPFAM" id="SSF52540">
    <property type="entry name" value="P-loop containing nucleoside triphosphate hydrolases"/>
    <property type="match status" value="1"/>
</dbReference>
<dbReference type="OrthoDB" id="8456465at2"/>
<evidence type="ECO:0000313" key="2">
    <source>
        <dbReference type="EMBL" id="ABD87126.1"/>
    </source>
</evidence>
<sequence length="240" mass="26509">MTEAPFVETSVSRDIFNTINNARAFKKCAAIIGRPGVGKTRSLQAYSREDCSARLMTVTAVTGNALRDLLLELCDVLGIYGSGSIASIQRRMFDYDLSQRVLIIDEAQNLKLQAYREVLHLFDFTGMIIVFCGNDQVLRRVNTDKGAFAQISRRVPIHIELDAMLDEDADKISSAFGVEGMDAFKLMRSIGAAYETDGVVSVLQFARRLVGTRTIRAADIRAACEPIPRFRLALGRHAAA</sequence>
<gene>
    <name evidence="2" type="ordered locus">RPC_1564</name>
</gene>
<dbReference type="AlphaFoldDB" id="Q218R0"/>
<organism evidence="2">
    <name type="scientific">Rhodopseudomonas palustris (strain BisB18)</name>
    <dbReference type="NCBI Taxonomy" id="316056"/>
    <lineage>
        <taxon>Bacteria</taxon>
        <taxon>Pseudomonadati</taxon>
        <taxon>Pseudomonadota</taxon>
        <taxon>Alphaproteobacteria</taxon>
        <taxon>Hyphomicrobiales</taxon>
        <taxon>Nitrobacteraceae</taxon>
        <taxon>Rhodopseudomonas</taxon>
    </lineage>
</organism>
<dbReference type="RefSeq" id="WP_011472031.1">
    <property type="nucleotide sequence ID" value="NC_007925.1"/>
</dbReference>
<dbReference type="HOGENOM" id="CLU_1160120_0_0_5"/>
<protein>
    <submittedName>
        <fullName evidence="2">Uncharacterized ATPase putative transposase-like</fullName>
    </submittedName>
</protein>
<proteinExistence type="predicted"/>
<name>Q218R0_RHOPB</name>
<dbReference type="InterPro" id="IPR049945">
    <property type="entry name" value="AAA_22"/>
</dbReference>
<evidence type="ECO:0000259" key="1">
    <source>
        <dbReference type="Pfam" id="PF13401"/>
    </source>
</evidence>
<feature type="domain" description="ORC1/DEAH AAA+ ATPase" evidence="1">
    <location>
        <begin position="26"/>
        <end position="139"/>
    </location>
</feature>
<dbReference type="GO" id="GO:0016887">
    <property type="term" value="F:ATP hydrolysis activity"/>
    <property type="evidence" value="ECO:0007669"/>
    <property type="project" value="InterPro"/>
</dbReference>
<dbReference type="EMBL" id="CP000301">
    <property type="protein sequence ID" value="ABD87126.1"/>
    <property type="molecule type" value="Genomic_DNA"/>
</dbReference>
<reference evidence="2" key="1">
    <citation type="submission" date="2006-03" db="EMBL/GenBank/DDBJ databases">
        <title>Complete sequence of Rhodopseudomonas palustris BisB18.</title>
        <authorList>
            <consortium name="US DOE Joint Genome Institute"/>
            <person name="Copeland A."/>
            <person name="Lucas S."/>
            <person name="Lapidus A."/>
            <person name="Barry K."/>
            <person name="Detter J.C."/>
            <person name="Glavina del Rio T."/>
            <person name="Hammon N."/>
            <person name="Israni S."/>
            <person name="Dalin E."/>
            <person name="Tice H."/>
            <person name="Pitluck S."/>
            <person name="Chain P."/>
            <person name="Malfatti S."/>
            <person name="Shin M."/>
            <person name="Vergez L."/>
            <person name="Schmutz J."/>
            <person name="Larimer F."/>
            <person name="Land M."/>
            <person name="Hauser L."/>
            <person name="Pelletier D.A."/>
            <person name="Kyrpides N."/>
            <person name="Anderson I."/>
            <person name="Oda Y."/>
            <person name="Harwood C.S."/>
            <person name="Richardson P."/>
        </authorList>
    </citation>
    <scope>NUCLEOTIDE SEQUENCE [LARGE SCALE GENOMIC DNA]</scope>
    <source>
        <strain evidence="2">BisB18</strain>
    </source>
</reference>
<dbReference type="KEGG" id="rpc:RPC_1564"/>
<dbReference type="InterPro" id="IPR052026">
    <property type="entry name" value="ExeA_AAA_ATPase_DNA-bind"/>
</dbReference>
<dbReference type="STRING" id="316056.RPC_1564"/>
<dbReference type="PANTHER" id="PTHR35894">
    <property type="entry name" value="GENERAL SECRETION PATHWAY PROTEIN A-RELATED"/>
    <property type="match status" value="1"/>
</dbReference>